<accession>A0A2S6ZDS1</accession>
<dbReference type="OrthoDB" id="5181253at2"/>
<feature type="domain" description="Phage terminase large subunit GpA ATPase" evidence="2">
    <location>
        <begin position="38"/>
        <end position="312"/>
    </location>
</feature>
<proteinExistence type="predicted"/>
<evidence type="ECO:0000256" key="1">
    <source>
        <dbReference type="SAM" id="MobiDB-lite"/>
    </source>
</evidence>
<sequence length="694" mass="77064">MQYATAREVRLGVAEMIRPPRRIAVSTGAKHLHIANASGAAGPWDPAVAPYMVEPLDLTGSRLYEAVVFVGPARSGKTIALIDGRLAYTITCNQADTMIVHMSKDMAEDYSKTRISRGIAASPELRRRLSPRSHDDNILLKFFRSGMSLRFGWPSVSVLSGKDIHDVLMTDVDNYTGDLSIDEAFGLALKRTQTFMSAGICVAESSPASDYADGNWRPAHPHHGPPAPGIAALYMRGDRRRWYWPCPSCSERFQAAPGYEGFALPPLAELLERVVVDDIQAMARRYSLLHCPHCGDGLQHRWKEQMNAAARWVGEGQVIYPDGTIEGDSLDTRIASYWLGGVAAAYQSWESLVERLLQALRTFATTGEEKPLKSTYNVDGAINYVPMAARSSSDPNELRERAEDWPVGSVPAGVRLLLATVDVQGNRFVVLVLGFGFSDEGHLERWVIDSFTLRTSKREDGSGGFLPLDPPGYIEDWERLVEKVIARRYPLNDETGRSMPVRAVGIDWGGKAGTSVRALEFWRSLKPRGLAARVRLVKGDPRTGGPLIQETYPDSRKRKDRKSGSAGDVPQLLINSNRIKDTVDANVKRAEPGPGFYHFPSWLPETYYAELTAETRTARGWENMAGRRNEIFDLTGYAEGLALWLKVPAIRREAPPAWAAEWDRNPEVVVGGVAEVPRLRAPRRRVVRSKYLGR</sequence>
<dbReference type="Pfam" id="PF05876">
    <property type="entry name" value="GpA_ATPase"/>
    <property type="match status" value="1"/>
</dbReference>
<dbReference type="InterPro" id="IPR046454">
    <property type="entry name" value="GpA_endonuclease"/>
</dbReference>
<feature type="domain" description="Terminase large subunit GpA endonuclease" evidence="3">
    <location>
        <begin position="334"/>
        <end position="647"/>
    </location>
</feature>
<feature type="region of interest" description="Disordered" evidence="1">
    <location>
        <begin position="541"/>
        <end position="570"/>
    </location>
</feature>
<name>A0A2S6ZDS1_9XANT</name>
<dbReference type="AlphaFoldDB" id="A0A2S6ZDS1"/>
<dbReference type="InterPro" id="IPR046453">
    <property type="entry name" value="GpA_ATPase"/>
</dbReference>
<keyword evidence="5" id="KW-1185">Reference proteome</keyword>
<evidence type="ECO:0000259" key="3">
    <source>
        <dbReference type="Pfam" id="PF20454"/>
    </source>
</evidence>
<gene>
    <name evidence="4" type="ORF">XthCFBP4691_12455</name>
</gene>
<comment type="caution">
    <text evidence="4">The sequence shown here is derived from an EMBL/GenBank/DDBJ whole genome shotgun (WGS) entry which is preliminary data.</text>
</comment>
<dbReference type="EMBL" id="MIGX01000058">
    <property type="protein sequence ID" value="PPT90427.1"/>
    <property type="molecule type" value="Genomic_DNA"/>
</dbReference>
<dbReference type="RefSeq" id="WP_128420720.1">
    <property type="nucleotide sequence ID" value="NZ_CP049017.1"/>
</dbReference>
<organism evidence="4 5">
    <name type="scientific">Xanthomonas theicola</name>
    <dbReference type="NCBI Taxonomy" id="56464"/>
    <lineage>
        <taxon>Bacteria</taxon>
        <taxon>Pseudomonadati</taxon>
        <taxon>Pseudomonadota</taxon>
        <taxon>Gammaproteobacteria</taxon>
        <taxon>Lysobacterales</taxon>
        <taxon>Lysobacteraceae</taxon>
        <taxon>Xanthomonas</taxon>
    </lineage>
</organism>
<reference evidence="4 5" key="1">
    <citation type="submission" date="2016-08" db="EMBL/GenBank/DDBJ databases">
        <title>Evolution of the type three secretion system and type three effector repertoires in Xanthomonas.</title>
        <authorList>
            <person name="Merda D."/>
            <person name="Briand M."/>
            <person name="Bosis E."/>
            <person name="Rousseau C."/>
            <person name="Portier P."/>
            <person name="Jacques M.-A."/>
            <person name="Fischer-Le Saux M."/>
        </authorList>
    </citation>
    <scope>NUCLEOTIDE SEQUENCE [LARGE SCALE GENOMIC DNA]</scope>
    <source>
        <strain evidence="4 5">CFBP 4691</strain>
    </source>
</reference>
<evidence type="ECO:0000313" key="5">
    <source>
        <dbReference type="Proteomes" id="UP000239898"/>
    </source>
</evidence>
<dbReference type="GO" id="GO:0016887">
    <property type="term" value="F:ATP hydrolysis activity"/>
    <property type="evidence" value="ECO:0007669"/>
    <property type="project" value="InterPro"/>
</dbReference>
<dbReference type="PANTHER" id="PTHR34413">
    <property type="entry name" value="PROPHAGE TAIL FIBER ASSEMBLY PROTEIN HOMOLOG TFAE-RELATED-RELATED"/>
    <property type="match status" value="1"/>
</dbReference>
<dbReference type="GO" id="GO:0004519">
    <property type="term" value="F:endonuclease activity"/>
    <property type="evidence" value="ECO:0007669"/>
    <property type="project" value="InterPro"/>
</dbReference>
<protein>
    <submittedName>
        <fullName evidence="4">Terminase</fullName>
    </submittedName>
</protein>
<dbReference type="Proteomes" id="UP000239898">
    <property type="component" value="Unassembled WGS sequence"/>
</dbReference>
<dbReference type="PANTHER" id="PTHR34413:SF2">
    <property type="entry name" value="PROPHAGE TAIL FIBER ASSEMBLY PROTEIN HOMOLOG TFAE-RELATED"/>
    <property type="match status" value="1"/>
</dbReference>
<evidence type="ECO:0000313" key="4">
    <source>
        <dbReference type="EMBL" id="PPT90427.1"/>
    </source>
</evidence>
<evidence type="ECO:0000259" key="2">
    <source>
        <dbReference type="Pfam" id="PF05876"/>
    </source>
</evidence>
<dbReference type="InterPro" id="IPR051220">
    <property type="entry name" value="TFA_Chaperone"/>
</dbReference>
<dbReference type="Pfam" id="PF20454">
    <property type="entry name" value="GpA_nuclease"/>
    <property type="match status" value="1"/>
</dbReference>